<feature type="compositionally biased region" description="Basic and acidic residues" evidence="1">
    <location>
        <begin position="1"/>
        <end position="10"/>
    </location>
</feature>
<feature type="region of interest" description="Disordered" evidence="1">
    <location>
        <begin position="1"/>
        <end position="25"/>
    </location>
</feature>
<evidence type="ECO:0000256" key="1">
    <source>
        <dbReference type="SAM" id="MobiDB-lite"/>
    </source>
</evidence>
<dbReference type="Proteomes" id="UP000324222">
    <property type="component" value="Unassembled WGS sequence"/>
</dbReference>
<evidence type="ECO:0000313" key="2">
    <source>
        <dbReference type="EMBL" id="MPD00454.1"/>
    </source>
</evidence>
<comment type="caution">
    <text evidence="2">The sequence shown here is derived from an EMBL/GenBank/DDBJ whole genome shotgun (WGS) entry which is preliminary data.</text>
</comment>
<name>A0A5B7K1F5_PORTR</name>
<dbReference type="AlphaFoldDB" id="A0A5B7K1F5"/>
<keyword evidence="3" id="KW-1185">Reference proteome</keyword>
<sequence length="62" mass="6777">MEKYRGDEQGRAAAGKNGATWSPKMAAQEPLGPLVQQLSVFSTTSCNKQFVGIAKDSRCFPW</sequence>
<protein>
    <submittedName>
        <fullName evidence="2">Uncharacterized protein</fullName>
    </submittedName>
</protein>
<proteinExistence type="predicted"/>
<dbReference type="EMBL" id="VSRR010122975">
    <property type="protein sequence ID" value="MPD00454.1"/>
    <property type="molecule type" value="Genomic_DNA"/>
</dbReference>
<reference evidence="2 3" key="1">
    <citation type="submission" date="2019-05" db="EMBL/GenBank/DDBJ databases">
        <title>Another draft genome of Portunus trituberculatus and its Hox gene families provides insights of decapod evolution.</title>
        <authorList>
            <person name="Jeong J.-H."/>
            <person name="Song I."/>
            <person name="Kim S."/>
            <person name="Choi T."/>
            <person name="Kim D."/>
            <person name="Ryu S."/>
            <person name="Kim W."/>
        </authorList>
    </citation>
    <scope>NUCLEOTIDE SEQUENCE [LARGE SCALE GENOMIC DNA]</scope>
    <source>
        <tissue evidence="2">Muscle</tissue>
    </source>
</reference>
<evidence type="ECO:0000313" key="3">
    <source>
        <dbReference type="Proteomes" id="UP000324222"/>
    </source>
</evidence>
<gene>
    <name evidence="2" type="ORF">E2C01_095927</name>
</gene>
<accession>A0A5B7K1F5</accession>
<organism evidence="2 3">
    <name type="scientific">Portunus trituberculatus</name>
    <name type="common">Swimming crab</name>
    <name type="synonym">Neptunus trituberculatus</name>
    <dbReference type="NCBI Taxonomy" id="210409"/>
    <lineage>
        <taxon>Eukaryota</taxon>
        <taxon>Metazoa</taxon>
        <taxon>Ecdysozoa</taxon>
        <taxon>Arthropoda</taxon>
        <taxon>Crustacea</taxon>
        <taxon>Multicrustacea</taxon>
        <taxon>Malacostraca</taxon>
        <taxon>Eumalacostraca</taxon>
        <taxon>Eucarida</taxon>
        <taxon>Decapoda</taxon>
        <taxon>Pleocyemata</taxon>
        <taxon>Brachyura</taxon>
        <taxon>Eubrachyura</taxon>
        <taxon>Portunoidea</taxon>
        <taxon>Portunidae</taxon>
        <taxon>Portuninae</taxon>
        <taxon>Portunus</taxon>
    </lineage>
</organism>